<keyword evidence="6 10" id="KW-0560">Oxidoreductase</keyword>
<proteinExistence type="inferred from homology"/>
<dbReference type="PANTHER" id="PTHR46300:SF7">
    <property type="entry name" value="P450, PUTATIVE (EUROFUNG)-RELATED"/>
    <property type="match status" value="1"/>
</dbReference>
<dbReference type="GO" id="GO:0004497">
    <property type="term" value="F:monooxygenase activity"/>
    <property type="evidence" value="ECO:0007669"/>
    <property type="project" value="UniProtKB-KW"/>
</dbReference>
<dbReference type="CDD" id="cd11065">
    <property type="entry name" value="CYP64-like"/>
    <property type="match status" value="1"/>
</dbReference>
<comment type="cofactor">
    <cofactor evidence="1 9">
        <name>heme</name>
        <dbReference type="ChEBI" id="CHEBI:30413"/>
    </cofactor>
</comment>
<dbReference type="Proteomes" id="UP001050691">
    <property type="component" value="Unassembled WGS sequence"/>
</dbReference>
<dbReference type="GO" id="GO:0020037">
    <property type="term" value="F:heme binding"/>
    <property type="evidence" value="ECO:0007669"/>
    <property type="project" value="InterPro"/>
</dbReference>
<comment type="similarity">
    <text evidence="3 10">Belongs to the cytochrome P450 family.</text>
</comment>
<organism evidence="11 12">
    <name type="scientific">Clathrus columnatus</name>
    <dbReference type="NCBI Taxonomy" id="1419009"/>
    <lineage>
        <taxon>Eukaryota</taxon>
        <taxon>Fungi</taxon>
        <taxon>Dikarya</taxon>
        <taxon>Basidiomycota</taxon>
        <taxon>Agaricomycotina</taxon>
        <taxon>Agaricomycetes</taxon>
        <taxon>Phallomycetidae</taxon>
        <taxon>Phallales</taxon>
        <taxon>Clathraceae</taxon>
        <taxon>Clathrus</taxon>
    </lineage>
</organism>
<dbReference type="Gene3D" id="1.10.630.10">
    <property type="entry name" value="Cytochrome P450"/>
    <property type="match status" value="1"/>
</dbReference>
<keyword evidence="7 9" id="KW-0408">Iron</keyword>
<reference evidence="11" key="1">
    <citation type="submission" date="2021-10" db="EMBL/GenBank/DDBJ databases">
        <title>De novo Genome Assembly of Clathrus columnatus (Basidiomycota, Fungi) Using Illumina and Nanopore Sequence Data.</title>
        <authorList>
            <person name="Ogiso-Tanaka E."/>
            <person name="Itagaki H."/>
            <person name="Hosoya T."/>
            <person name="Hosaka K."/>
        </authorList>
    </citation>
    <scope>NUCLEOTIDE SEQUENCE</scope>
    <source>
        <strain evidence="11">MO-923</strain>
    </source>
</reference>
<gene>
    <name evidence="11" type="ORF">Clacol_001075</name>
</gene>
<evidence type="ECO:0008006" key="13">
    <source>
        <dbReference type="Google" id="ProtNLM"/>
    </source>
</evidence>
<dbReference type="PANTHER" id="PTHR46300">
    <property type="entry name" value="P450, PUTATIVE (EUROFUNG)-RELATED-RELATED"/>
    <property type="match status" value="1"/>
</dbReference>
<evidence type="ECO:0000256" key="1">
    <source>
        <dbReference type="ARBA" id="ARBA00001971"/>
    </source>
</evidence>
<dbReference type="GO" id="GO:0005506">
    <property type="term" value="F:iron ion binding"/>
    <property type="evidence" value="ECO:0007669"/>
    <property type="project" value="InterPro"/>
</dbReference>
<dbReference type="InterPro" id="IPR036396">
    <property type="entry name" value="Cyt_P450_sf"/>
</dbReference>
<evidence type="ECO:0000313" key="11">
    <source>
        <dbReference type="EMBL" id="GJJ06879.1"/>
    </source>
</evidence>
<evidence type="ECO:0000313" key="12">
    <source>
        <dbReference type="Proteomes" id="UP001050691"/>
    </source>
</evidence>
<name>A0AAV5A2B3_9AGAM</name>
<comment type="caution">
    <text evidence="11">The sequence shown here is derived from an EMBL/GenBank/DDBJ whole genome shotgun (WGS) entry which is preliminary data.</text>
</comment>
<evidence type="ECO:0000256" key="5">
    <source>
        <dbReference type="ARBA" id="ARBA00022723"/>
    </source>
</evidence>
<protein>
    <recommendedName>
        <fullName evidence="13">Cytochrome P450</fullName>
    </recommendedName>
</protein>
<dbReference type="Pfam" id="PF00067">
    <property type="entry name" value="p450"/>
    <property type="match status" value="1"/>
</dbReference>
<dbReference type="PRINTS" id="PR00463">
    <property type="entry name" value="EP450I"/>
</dbReference>
<keyword evidence="8 10" id="KW-0503">Monooxygenase</keyword>
<dbReference type="PRINTS" id="PR00385">
    <property type="entry name" value="P450"/>
</dbReference>
<dbReference type="GO" id="GO:0016705">
    <property type="term" value="F:oxidoreductase activity, acting on paired donors, with incorporation or reduction of molecular oxygen"/>
    <property type="evidence" value="ECO:0007669"/>
    <property type="project" value="InterPro"/>
</dbReference>
<accession>A0AAV5A2B3</accession>
<dbReference type="AlphaFoldDB" id="A0AAV5A2B3"/>
<dbReference type="SUPFAM" id="SSF48264">
    <property type="entry name" value="Cytochrome P450"/>
    <property type="match status" value="1"/>
</dbReference>
<evidence type="ECO:0000256" key="7">
    <source>
        <dbReference type="ARBA" id="ARBA00023004"/>
    </source>
</evidence>
<comment type="pathway">
    <text evidence="2">Secondary metabolite biosynthesis.</text>
</comment>
<feature type="binding site" description="axial binding residue" evidence="9">
    <location>
        <position position="366"/>
    </location>
    <ligand>
        <name>heme</name>
        <dbReference type="ChEBI" id="CHEBI:30413"/>
    </ligand>
    <ligandPart>
        <name>Fe</name>
        <dbReference type="ChEBI" id="CHEBI:18248"/>
    </ligandPart>
</feature>
<dbReference type="InterPro" id="IPR001128">
    <property type="entry name" value="Cyt_P450"/>
</dbReference>
<dbReference type="InterPro" id="IPR050364">
    <property type="entry name" value="Cytochrome_P450_fung"/>
</dbReference>
<dbReference type="InterPro" id="IPR002401">
    <property type="entry name" value="Cyt_P450_E_grp-I"/>
</dbReference>
<evidence type="ECO:0000256" key="9">
    <source>
        <dbReference type="PIRSR" id="PIRSR602401-1"/>
    </source>
</evidence>
<keyword evidence="12" id="KW-1185">Reference proteome</keyword>
<keyword evidence="5 9" id="KW-0479">Metal-binding</keyword>
<evidence type="ECO:0000256" key="10">
    <source>
        <dbReference type="RuleBase" id="RU000461"/>
    </source>
</evidence>
<evidence type="ECO:0000256" key="6">
    <source>
        <dbReference type="ARBA" id="ARBA00023002"/>
    </source>
</evidence>
<evidence type="ECO:0000256" key="3">
    <source>
        <dbReference type="ARBA" id="ARBA00010617"/>
    </source>
</evidence>
<dbReference type="InterPro" id="IPR017972">
    <property type="entry name" value="Cyt_P450_CS"/>
</dbReference>
<dbReference type="EMBL" id="BPWL01000002">
    <property type="protein sequence ID" value="GJJ06879.1"/>
    <property type="molecule type" value="Genomic_DNA"/>
</dbReference>
<dbReference type="PROSITE" id="PS00086">
    <property type="entry name" value="CYTOCHROME_P450"/>
    <property type="match status" value="1"/>
</dbReference>
<evidence type="ECO:0000256" key="2">
    <source>
        <dbReference type="ARBA" id="ARBA00005179"/>
    </source>
</evidence>
<keyword evidence="4 9" id="KW-0349">Heme</keyword>
<sequence>MEKELFEKKSQKYSDRPILQMLGELSGFNWTVPLMRYGETWRRHRRLIHKNFSGQSLEKYQFIQEKHARNLVQRLLHSPKNFVEHTRHATGAIIMEITYGIKVQPKGDPYIKLAETAIAVASQAGSPGAFLVDVIPILKHIPEWFPGASFQRKAGEWRKILRSVPVEPMKVVKNAFKAGTVSLSLASTLLEQYYASTETPSHDEEEIIQNVTGVVYVGGADTTVCALEIFFLAMILYPKVQKKAHEELDRVITRTRFPTFEDRRVLPYVSAICKEVLRWHPVTPLAVPHSLSEDDIIVVRDEKSGGSDSERRYFVPAGTIVFGNSWAILHSEELYGDNVNDFVPERFLKEGVRDPDPAFGFGRRVCPGRDFAEGTLFIMIASVLQSFNILPIQTKDGPLLPREDEFTGGVVSRPHPFECDITPRSSEMEELVRQLPDGGYMDDENELE</sequence>
<evidence type="ECO:0000256" key="8">
    <source>
        <dbReference type="ARBA" id="ARBA00023033"/>
    </source>
</evidence>
<evidence type="ECO:0000256" key="4">
    <source>
        <dbReference type="ARBA" id="ARBA00022617"/>
    </source>
</evidence>